<reference evidence="1" key="1">
    <citation type="submission" date="2023-05" db="EMBL/GenBank/DDBJ databases">
        <title>Nepenthes gracilis genome sequencing.</title>
        <authorList>
            <person name="Fukushima K."/>
        </authorList>
    </citation>
    <scope>NUCLEOTIDE SEQUENCE</scope>
    <source>
        <strain evidence="1">SING2019-196</strain>
    </source>
</reference>
<accession>A0AAD3TCK8</accession>
<protein>
    <submittedName>
        <fullName evidence="1">Uncharacterized protein</fullName>
    </submittedName>
</protein>
<proteinExistence type="predicted"/>
<dbReference type="EMBL" id="BSYO01000030">
    <property type="protein sequence ID" value="GMH26301.1"/>
    <property type="molecule type" value="Genomic_DNA"/>
</dbReference>
<gene>
    <name evidence="1" type="ORF">Nepgr_028144</name>
</gene>
<dbReference type="AlphaFoldDB" id="A0AAD3TCK8"/>
<organism evidence="1 2">
    <name type="scientific">Nepenthes gracilis</name>
    <name type="common">Slender pitcher plant</name>
    <dbReference type="NCBI Taxonomy" id="150966"/>
    <lineage>
        <taxon>Eukaryota</taxon>
        <taxon>Viridiplantae</taxon>
        <taxon>Streptophyta</taxon>
        <taxon>Embryophyta</taxon>
        <taxon>Tracheophyta</taxon>
        <taxon>Spermatophyta</taxon>
        <taxon>Magnoliopsida</taxon>
        <taxon>eudicotyledons</taxon>
        <taxon>Gunneridae</taxon>
        <taxon>Pentapetalae</taxon>
        <taxon>Caryophyllales</taxon>
        <taxon>Nepenthaceae</taxon>
        <taxon>Nepenthes</taxon>
    </lineage>
</organism>
<evidence type="ECO:0000313" key="1">
    <source>
        <dbReference type="EMBL" id="GMH26301.1"/>
    </source>
</evidence>
<evidence type="ECO:0000313" key="2">
    <source>
        <dbReference type="Proteomes" id="UP001279734"/>
    </source>
</evidence>
<sequence length="102" mass="11918">MVSEQVDEKKRLEMEVPPEIRLRMEEAQHQAVLHPRCPLQDRLRFRSHLPRLHYLCLLSLLWLSLLTNHSPTLRSQSLPSYSESDLDWLMVVVDAGMRSISG</sequence>
<dbReference type="Proteomes" id="UP001279734">
    <property type="component" value="Unassembled WGS sequence"/>
</dbReference>
<keyword evidence="2" id="KW-1185">Reference proteome</keyword>
<name>A0AAD3TCK8_NEPGR</name>
<comment type="caution">
    <text evidence="1">The sequence shown here is derived from an EMBL/GenBank/DDBJ whole genome shotgun (WGS) entry which is preliminary data.</text>
</comment>